<name>A0A5B7EPA4_PORTR</name>
<feature type="domain" description="Partial AB-hydrolase lipase" evidence="4">
    <location>
        <begin position="60"/>
        <end position="95"/>
    </location>
</feature>
<dbReference type="InterPro" id="IPR029058">
    <property type="entry name" value="AB_hydrolase_fold"/>
</dbReference>
<proteinExistence type="predicted"/>
<dbReference type="Pfam" id="PF04083">
    <property type="entry name" value="Abhydro_lipase"/>
    <property type="match status" value="1"/>
</dbReference>
<feature type="domain" description="AB hydrolase-1" evidence="3">
    <location>
        <begin position="171"/>
        <end position="272"/>
    </location>
</feature>
<evidence type="ECO:0000259" key="3">
    <source>
        <dbReference type="Pfam" id="PF00561"/>
    </source>
</evidence>
<comment type="caution">
    <text evidence="5">The sequence shown here is derived from an EMBL/GenBank/DDBJ whole genome shotgun (WGS) entry which is preliminary data.</text>
</comment>
<reference evidence="5 6" key="1">
    <citation type="submission" date="2019-05" db="EMBL/GenBank/DDBJ databases">
        <title>Another draft genome of Portunus trituberculatus and its Hox gene families provides insights of decapod evolution.</title>
        <authorList>
            <person name="Jeong J.-H."/>
            <person name="Song I."/>
            <person name="Kim S."/>
            <person name="Choi T."/>
            <person name="Kim D."/>
            <person name="Ryu S."/>
            <person name="Kim W."/>
        </authorList>
    </citation>
    <scope>NUCLEOTIDE SEQUENCE [LARGE SCALE GENOMIC DNA]</scope>
    <source>
        <tissue evidence="5">Muscle</tissue>
    </source>
</reference>
<keyword evidence="6" id="KW-1185">Reference proteome</keyword>
<dbReference type="AlphaFoldDB" id="A0A5B7EPA4"/>
<keyword evidence="1" id="KW-0442">Lipid degradation</keyword>
<sequence>MRVTRRREGWGMGQDHLKVINRRAEGSTSLPSWTSEAFSYTLWSGSVTSQGFQGRRNEPELIRARGYPAEVHQVVTEDGYILEVHRIPHGIHQAPSHAPPPGYKHHNHHNPIHNHHPHDKTFAHAAHVHNAIPGHVPPPHGRGFLNGGHKSRHLNSTKLAGGDVGRNGRRVVFLFHGIVCSSADYVMNDPDQALGFIMADAGYDVWLGNIRGNFYGKRHVKMSPENPDFWDFSWSEVARFDIPAMLAYVKKTSGSAQVSYVGHSMGASLLFVSLHYFPIMNTWVRSPRHAVFRVEFGSQFHVDLFLFPPWLSSPALRHR</sequence>
<dbReference type="OrthoDB" id="9974421at2759"/>
<gene>
    <name evidence="5" type="primary">Lipk</name>
    <name evidence="5" type="ORF">E2C01_029807</name>
</gene>
<evidence type="ECO:0000256" key="2">
    <source>
        <dbReference type="ARBA" id="ARBA00023098"/>
    </source>
</evidence>
<accession>A0A5B7EPA4</accession>
<protein>
    <submittedName>
        <fullName evidence="5">Lipase member K</fullName>
    </submittedName>
</protein>
<evidence type="ECO:0000256" key="1">
    <source>
        <dbReference type="ARBA" id="ARBA00022963"/>
    </source>
</evidence>
<evidence type="ECO:0000313" key="6">
    <source>
        <dbReference type="Proteomes" id="UP000324222"/>
    </source>
</evidence>
<dbReference type="SUPFAM" id="SSF53474">
    <property type="entry name" value="alpha/beta-Hydrolases"/>
    <property type="match status" value="1"/>
</dbReference>
<dbReference type="EMBL" id="VSRR010003495">
    <property type="protein sequence ID" value="MPC36351.1"/>
    <property type="molecule type" value="Genomic_DNA"/>
</dbReference>
<dbReference type="GO" id="GO:0016042">
    <property type="term" value="P:lipid catabolic process"/>
    <property type="evidence" value="ECO:0007669"/>
    <property type="project" value="UniProtKB-KW"/>
</dbReference>
<evidence type="ECO:0000313" key="5">
    <source>
        <dbReference type="EMBL" id="MPC36351.1"/>
    </source>
</evidence>
<keyword evidence="2" id="KW-0443">Lipid metabolism</keyword>
<dbReference type="Gene3D" id="3.40.50.1820">
    <property type="entry name" value="alpha/beta hydrolase"/>
    <property type="match status" value="1"/>
</dbReference>
<dbReference type="Pfam" id="PF00561">
    <property type="entry name" value="Abhydrolase_1"/>
    <property type="match status" value="1"/>
</dbReference>
<evidence type="ECO:0000259" key="4">
    <source>
        <dbReference type="Pfam" id="PF04083"/>
    </source>
</evidence>
<dbReference type="Proteomes" id="UP000324222">
    <property type="component" value="Unassembled WGS sequence"/>
</dbReference>
<dbReference type="InterPro" id="IPR000073">
    <property type="entry name" value="AB_hydrolase_1"/>
</dbReference>
<dbReference type="PANTHER" id="PTHR11005">
    <property type="entry name" value="LYSOSOMAL ACID LIPASE-RELATED"/>
    <property type="match status" value="1"/>
</dbReference>
<organism evidence="5 6">
    <name type="scientific">Portunus trituberculatus</name>
    <name type="common">Swimming crab</name>
    <name type="synonym">Neptunus trituberculatus</name>
    <dbReference type="NCBI Taxonomy" id="210409"/>
    <lineage>
        <taxon>Eukaryota</taxon>
        <taxon>Metazoa</taxon>
        <taxon>Ecdysozoa</taxon>
        <taxon>Arthropoda</taxon>
        <taxon>Crustacea</taxon>
        <taxon>Multicrustacea</taxon>
        <taxon>Malacostraca</taxon>
        <taxon>Eumalacostraca</taxon>
        <taxon>Eucarida</taxon>
        <taxon>Decapoda</taxon>
        <taxon>Pleocyemata</taxon>
        <taxon>Brachyura</taxon>
        <taxon>Eubrachyura</taxon>
        <taxon>Portunoidea</taxon>
        <taxon>Portunidae</taxon>
        <taxon>Portuninae</taxon>
        <taxon>Portunus</taxon>
    </lineage>
</organism>
<dbReference type="InterPro" id="IPR006693">
    <property type="entry name" value="AB_hydrolase_lipase"/>
</dbReference>